<dbReference type="InterPro" id="IPR000626">
    <property type="entry name" value="Ubiquitin-like_dom"/>
</dbReference>
<dbReference type="Gene3D" id="3.10.20.90">
    <property type="entry name" value="Phosphatidylinositol 3-kinase Catalytic Subunit, Chain A, domain 1"/>
    <property type="match status" value="3"/>
</dbReference>
<dbReference type="STRING" id="210143.A0A1R3JDP8"/>
<protein>
    <submittedName>
        <fullName evidence="2">Small ubiquitin-related modifier, SUMO</fullName>
    </submittedName>
</protein>
<dbReference type="Proteomes" id="UP000188268">
    <property type="component" value="Unassembled WGS sequence"/>
</dbReference>
<reference evidence="2 3" key="1">
    <citation type="submission" date="2013-09" db="EMBL/GenBank/DDBJ databases">
        <title>Corchorus capsularis genome sequencing.</title>
        <authorList>
            <person name="Alam M."/>
            <person name="Haque M.S."/>
            <person name="Islam M.S."/>
            <person name="Emdad E.M."/>
            <person name="Islam M.M."/>
            <person name="Ahmed B."/>
            <person name="Halim A."/>
            <person name="Hossen Q.M.M."/>
            <person name="Hossain M.Z."/>
            <person name="Ahmed R."/>
            <person name="Khan M.M."/>
            <person name="Islam R."/>
            <person name="Rashid M.M."/>
            <person name="Khan S.A."/>
            <person name="Rahman M.S."/>
            <person name="Alam M."/>
        </authorList>
    </citation>
    <scope>NUCLEOTIDE SEQUENCE [LARGE SCALE GENOMIC DNA]</scope>
    <source>
        <strain evidence="3">cv. CVL-1</strain>
        <tissue evidence="2">Whole seedling</tissue>
    </source>
</reference>
<proteinExistence type="predicted"/>
<gene>
    <name evidence="2" type="ORF">CCACVL1_06707</name>
</gene>
<dbReference type="CDD" id="cd01763">
    <property type="entry name" value="Ubl_SUMO_like"/>
    <property type="match status" value="1"/>
</dbReference>
<dbReference type="SUPFAM" id="SSF54236">
    <property type="entry name" value="Ubiquitin-like"/>
    <property type="match status" value="3"/>
</dbReference>
<dbReference type="EMBL" id="AWWV01008130">
    <property type="protein sequence ID" value="OMO92959.1"/>
    <property type="molecule type" value="Genomic_DNA"/>
</dbReference>
<dbReference type="PROSITE" id="PS50053">
    <property type="entry name" value="UBIQUITIN_2"/>
    <property type="match status" value="1"/>
</dbReference>
<evidence type="ECO:0000259" key="1">
    <source>
        <dbReference type="PROSITE" id="PS50053"/>
    </source>
</evidence>
<accession>A0A1R3JDP8</accession>
<evidence type="ECO:0000313" key="2">
    <source>
        <dbReference type="EMBL" id="OMO92959.1"/>
    </source>
</evidence>
<keyword evidence="3" id="KW-1185">Reference proteome</keyword>
<evidence type="ECO:0000313" key="3">
    <source>
        <dbReference type="Proteomes" id="UP000188268"/>
    </source>
</evidence>
<name>A0A1R3JDP8_COCAP</name>
<dbReference type="PANTHER" id="PTHR10562">
    <property type="entry name" value="SMALL UBIQUITIN-RELATED MODIFIER"/>
    <property type="match status" value="1"/>
</dbReference>
<dbReference type="AlphaFoldDB" id="A0A1R3JDP8"/>
<dbReference type="InterPro" id="IPR029071">
    <property type="entry name" value="Ubiquitin-like_domsf"/>
</dbReference>
<comment type="caution">
    <text evidence="2">The sequence shown here is derived from an EMBL/GenBank/DDBJ whole genome shotgun (WGS) entry which is preliminary data.</text>
</comment>
<sequence>MDQKTPLYRLMLDYTERMGVPSNSVRLNYDGSPIVPFLTPHHLKIEDGEIIDVVPLPRDTLTVKAPATDQSILIITKKSGVKGATESTMISLPRAFGLCRSNGNGKRASKRGCNTIHSNHTFRPCKGRKENFLEVEEKEANQICYWMPRKTPLRDLMLDYTRRIGVAFNGVAFLYQDQLLNQVDSTPDSLKIEDGDTIHVIGGDQLKANEAIQSTLITLHWFYDEKPIVVKVHDLMKDDHIFYWFGRKTPFHYLMLDYSDRNYLLYEHMGFFYSGKFMEPNETADDLEIEDGNVILAINYSQFR</sequence>
<organism evidence="2 3">
    <name type="scientific">Corchorus capsularis</name>
    <name type="common">Jute</name>
    <dbReference type="NCBI Taxonomy" id="210143"/>
    <lineage>
        <taxon>Eukaryota</taxon>
        <taxon>Viridiplantae</taxon>
        <taxon>Streptophyta</taxon>
        <taxon>Embryophyta</taxon>
        <taxon>Tracheophyta</taxon>
        <taxon>Spermatophyta</taxon>
        <taxon>Magnoliopsida</taxon>
        <taxon>eudicotyledons</taxon>
        <taxon>Gunneridae</taxon>
        <taxon>Pentapetalae</taxon>
        <taxon>rosids</taxon>
        <taxon>malvids</taxon>
        <taxon>Malvales</taxon>
        <taxon>Malvaceae</taxon>
        <taxon>Grewioideae</taxon>
        <taxon>Apeibeae</taxon>
        <taxon>Corchorus</taxon>
    </lineage>
</organism>
<dbReference type="OrthoDB" id="442921at2759"/>
<dbReference type="Gramene" id="OMO92959">
    <property type="protein sequence ID" value="OMO92959"/>
    <property type="gene ID" value="CCACVL1_06707"/>
</dbReference>
<feature type="domain" description="Ubiquitin-like" evidence="1">
    <location>
        <begin position="1"/>
        <end position="54"/>
    </location>
</feature>
<dbReference type="Pfam" id="PF11976">
    <property type="entry name" value="Rad60-SLD"/>
    <property type="match status" value="2"/>
</dbReference>
<dbReference type="InterPro" id="IPR022617">
    <property type="entry name" value="Rad60/SUMO-like_dom"/>
</dbReference>